<dbReference type="RefSeq" id="WP_006308352.1">
    <property type="nucleotide sequence ID" value="NZ_JH601133.1"/>
</dbReference>
<dbReference type="PATRIC" id="fig|883113.3.peg.403"/>
<dbReference type="EC" id="6.3.4.-" evidence="3"/>
<proteinExistence type="inferred from homology"/>
<dbReference type="GO" id="GO:0000049">
    <property type="term" value="F:tRNA binding"/>
    <property type="evidence" value="ECO:0007669"/>
    <property type="project" value="UniProtKB-KW"/>
</dbReference>
<keyword evidence="3" id="KW-0547">Nucleotide-binding</keyword>
<evidence type="ECO:0000313" key="5">
    <source>
        <dbReference type="Proteomes" id="UP000006190"/>
    </source>
</evidence>
<dbReference type="HOGENOM" id="CLU_038915_0_2_9"/>
<comment type="similarity">
    <text evidence="3">Belongs to the TmcAL family.</text>
</comment>
<name>H3NHX2_9LACT</name>
<comment type="subcellular location">
    <subcellularLocation>
        <location evidence="3">Cytoplasm</location>
    </subcellularLocation>
</comment>
<dbReference type="OrthoDB" id="9769796at2"/>
<keyword evidence="3" id="KW-0694">RNA-binding</keyword>
<sequence length="402" mass="45793">MKTTAIVAEYNPFHFGHAYQLKEARRQTGADCIVVLMSGNIVQRGEFAILDKWQRAELALGHGADLVLELPLEASLQAADYFAFYAMEVVKALGVDHLVFGTESAGLQDLLDYHDFVVNHQPLIDAKISGFIKEGFSYSKAHQLIMDQALEGEDREFNFDPHLSNHILAIQYLKHLQGSGVQPLAIRRCQDPDQLAQALDLPKGFVPEAILSASQIRSLPADAQALRQNLPLASWHKLSTQPQVTWSDYFPLLRYAILSSGPGHLRTIQSVDEGFERVIYQKALESNSWQDLVQSLVSPRWTRLAIQRKLLQILLHLTKEEWQDYLQLRQATSPIRILAFNQQGRSFLTGFQSERIKLFSNLSKVIEPAYRLMLRADRVYQVNLNHQLEDQIIARHPIHRPF</sequence>
<feature type="binding site" evidence="3">
    <location>
        <position position="101"/>
    </location>
    <ligand>
        <name>ATP</name>
        <dbReference type="ChEBI" id="CHEBI:30616"/>
    </ligand>
</feature>
<reference evidence="4 5" key="1">
    <citation type="submission" date="2012-01" db="EMBL/GenBank/DDBJ databases">
        <title>The Genome Sequence of Facklamia languida CCUG 37842.</title>
        <authorList>
            <consortium name="The Broad Institute Genome Sequencing Platform"/>
            <person name="Earl A."/>
            <person name="Ward D."/>
            <person name="Feldgarden M."/>
            <person name="Gevers D."/>
            <person name="Huys G."/>
            <person name="Young S.K."/>
            <person name="Zeng Q."/>
            <person name="Gargeya S."/>
            <person name="Fitzgerald M."/>
            <person name="Haas B."/>
            <person name="Abouelleil A."/>
            <person name="Alvarado L."/>
            <person name="Arachchi H.M."/>
            <person name="Berlin A."/>
            <person name="Chapman S.B."/>
            <person name="Gearin G."/>
            <person name="Goldberg J."/>
            <person name="Griggs A."/>
            <person name="Gujja S."/>
            <person name="Hansen M."/>
            <person name="Heiman D."/>
            <person name="Howarth C."/>
            <person name="Larimer J."/>
            <person name="Lui A."/>
            <person name="MacDonald P.J.P."/>
            <person name="McCowen C."/>
            <person name="Montmayeur A."/>
            <person name="Murphy C."/>
            <person name="Neiman D."/>
            <person name="Pearson M."/>
            <person name="Priest M."/>
            <person name="Roberts A."/>
            <person name="Saif S."/>
            <person name="Shea T."/>
            <person name="Sisk P."/>
            <person name="Stolte C."/>
            <person name="Sykes S."/>
            <person name="Wortman J."/>
            <person name="Nusbaum C."/>
            <person name="Birren B."/>
        </authorList>
    </citation>
    <scope>NUCLEOTIDE SEQUENCE [LARGE SCALE GENOMIC DNA]</scope>
    <source>
        <strain evidence="4 5">CCUG 37842</strain>
    </source>
</reference>
<dbReference type="GO" id="GO:0005524">
    <property type="term" value="F:ATP binding"/>
    <property type="evidence" value="ECO:0007669"/>
    <property type="project" value="UniProtKB-KW"/>
</dbReference>
<comment type="catalytic activity">
    <reaction evidence="3">
        <text>cytidine(34) in elongator tRNA(Met) + acetate + ATP = N(4)-acetylcytidine(34) in elongator tRNA(Met) + AMP + diphosphate</text>
        <dbReference type="Rhea" id="RHEA:58144"/>
        <dbReference type="Rhea" id="RHEA-COMP:10693"/>
        <dbReference type="Rhea" id="RHEA-COMP:10694"/>
        <dbReference type="ChEBI" id="CHEBI:30089"/>
        <dbReference type="ChEBI" id="CHEBI:30616"/>
        <dbReference type="ChEBI" id="CHEBI:33019"/>
        <dbReference type="ChEBI" id="CHEBI:74900"/>
        <dbReference type="ChEBI" id="CHEBI:82748"/>
        <dbReference type="ChEBI" id="CHEBI:456215"/>
    </reaction>
</comment>
<comment type="caution">
    <text evidence="4">The sequence shown here is derived from an EMBL/GenBank/DDBJ whole genome shotgun (WGS) entry which is preliminary data.</text>
</comment>
<protein>
    <recommendedName>
        <fullName evidence="3">tRNA(Met) cytidine acetate ligase</fullName>
        <ecNumber evidence="3">6.3.4.-</ecNumber>
    </recommendedName>
</protein>
<comment type="caution">
    <text evidence="3">Lacks conserved residue(s) required for the propagation of feature annotation.</text>
</comment>
<dbReference type="AlphaFoldDB" id="H3NHX2"/>
<evidence type="ECO:0000313" key="4">
    <source>
        <dbReference type="EMBL" id="EHR37771.1"/>
    </source>
</evidence>
<dbReference type="Gene3D" id="3.40.50.620">
    <property type="entry name" value="HUPs"/>
    <property type="match status" value="1"/>
</dbReference>
<comment type="function">
    <text evidence="3">Catalyzes the formation of N(4)-acetylcytidine (ac(4)C) at the wobble position of elongator tRNA(Met), using acetate and ATP as substrates. First activates an acetate ion to form acetyladenylate (Ac-AMP) and then transfers the acetyl group to tRNA to form ac(4)C34.</text>
</comment>
<keyword evidence="3" id="KW-0067">ATP-binding</keyword>
<dbReference type="Pfam" id="PF05636">
    <property type="entry name" value="HIGH_NTase1"/>
    <property type="match status" value="1"/>
</dbReference>
<keyword evidence="1 3" id="KW-0436">Ligase</keyword>
<dbReference type="GO" id="GO:0005737">
    <property type="term" value="C:cytoplasm"/>
    <property type="evidence" value="ECO:0007669"/>
    <property type="project" value="UniProtKB-SubCell"/>
</dbReference>
<feature type="binding site" evidence="3">
    <location>
        <begin position="7"/>
        <end position="20"/>
    </location>
    <ligand>
        <name>ATP</name>
        <dbReference type="ChEBI" id="CHEBI:30616"/>
    </ligand>
</feature>
<keyword evidence="3" id="KW-0963">Cytoplasm</keyword>
<feature type="binding site" evidence="3">
    <location>
        <position position="165"/>
    </location>
    <ligand>
        <name>ATP</name>
        <dbReference type="ChEBI" id="CHEBI:30616"/>
    </ligand>
</feature>
<keyword evidence="2 3" id="KW-0819">tRNA processing</keyword>
<dbReference type="eggNOG" id="COG1323">
    <property type="taxonomic scope" value="Bacteria"/>
</dbReference>
<dbReference type="Proteomes" id="UP000006190">
    <property type="component" value="Unassembled WGS sequence"/>
</dbReference>
<dbReference type="HAMAP" id="MF_01539">
    <property type="entry name" value="TmcAL"/>
    <property type="match status" value="1"/>
</dbReference>
<keyword evidence="3" id="KW-0820">tRNA-binding</keyword>
<dbReference type="GO" id="GO:0006400">
    <property type="term" value="P:tRNA modification"/>
    <property type="evidence" value="ECO:0007669"/>
    <property type="project" value="UniProtKB-UniRule"/>
</dbReference>
<dbReference type="PANTHER" id="PTHR37825:SF1">
    <property type="entry name" value="TRNA(MET) CYTIDINE ACETATE LIGASE"/>
    <property type="match status" value="1"/>
</dbReference>
<dbReference type="EMBL" id="AGEG01000003">
    <property type="protein sequence ID" value="EHR37771.1"/>
    <property type="molecule type" value="Genomic_DNA"/>
</dbReference>
<keyword evidence="5" id="KW-1185">Reference proteome</keyword>
<dbReference type="InterPro" id="IPR014729">
    <property type="entry name" value="Rossmann-like_a/b/a_fold"/>
</dbReference>
<dbReference type="SUPFAM" id="SSF52374">
    <property type="entry name" value="Nucleotidylyl transferase"/>
    <property type="match status" value="1"/>
</dbReference>
<accession>H3NHX2</accession>
<dbReference type="STRING" id="883113.HMPREF9708_00400"/>
<organism evidence="4 5">
    <name type="scientific">Facklamia languida CCUG 37842</name>
    <dbReference type="NCBI Taxonomy" id="883113"/>
    <lineage>
        <taxon>Bacteria</taxon>
        <taxon>Bacillati</taxon>
        <taxon>Bacillota</taxon>
        <taxon>Bacilli</taxon>
        <taxon>Lactobacillales</taxon>
        <taxon>Aerococcaceae</taxon>
        <taxon>Facklamia</taxon>
    </lineage>
</organism>
<dbReference type="GO" id="GO:0016879">
    <property type="term" value="F:ligase activity, forming carbon-nitrogen bonds"/>
    <property type="evidence" value="ECO:0007669"/>
    <property type="project" value="UniProtKB-UniRule"/>
</dbReference>
<feature type="binding site" evidence="3">
    <location>
        <position position="188"/>
    </location>
    <ligand>
        <name>ATP</name>
        <dbReference type="ChEBI" id="CHEBI:30616"/>
    </ligand>
</feature>
<evidence type="ECO:0000256" key="2">
    <source>
        <dbReference type="ARBA" id="ARBA00022694"/>
    </source>
</evidence>
<dbReference type="InterPro" id="IPR008513">
    <property type="entry name" value="tRNA(Met)_cyd_acetate_ligase"/>
</dbReference>
<gene>
    <name evidence="3" type="primary">tmcAL</name>
    <name evidence="4" type="ORF">HMPREF9708_00400</name>
</gene>
<evidence type="ECO:0000256" key="1">
    <source>
        <dbReference type="ARBA" id="ARBA00022598"/>
    </source>
</evidence>
<dbReference type="PANTHER" id="PTHR37825">
    <property type="entry name" value="TRNA(MET) CYTIDINE ACETATE LIGASE"/>
    <property type="match status" value="1"/>
</dbReference>
<evidence type="ECO:0000256" key="3">
    <source>
        <dbReference type="HAMAP-Rule" id="MF_01539"/>
    </source>
</evidence>